<dbReference type="Proteomes" id="UP000217790">
    <property type="component" value="Unassembled WGS sequence"/>
</dbReference>
<evidence type="ECO:0000259" key="2">
    <source>
        <dbReference type="Pfam" id="PF00656"/>
    </source>
</evidence>
<accession>A0A2H3CUG4</accession>
<comment type="similarity">
    <text evidence="1">Belongs to the peptidase C14B family.</text>
</comment>
<dbReference type="InterPro" id="IPR050452">
    <property type="entry name" value="Metacaspase"/>
</dbReference>
<dbReference type="PANTHER" id="PTHR48104">
    <property type="entry name" value="METACASPASE-4"/>
    <property type="match status" value="1"/>
</dbReference>
<name>A0A2H3CUG4_ARMGA</name>
<keyword evidence="4" id="KW-1185">Reference proteome</keyword>
<dbReference type="GO" id="GO:0005737">
    <property type="term" value="C:cytoplasm"/>
    <property type="evidence" value="ECO:0007669"/>
    <property type="project" value="TreeGrafter"/>
</dbReference>
<evidence type="ECO:0000313" key="3">
    <source>
        <dbReference type="EMBL" id="PBK85084.1"/>
    </source>
</evidence>
<organism evidence="3 4">
    <name type="scientific">Armillaria gallica</name>
    <name type="common">Bulbous honey fungus</name>
    <name type="synonym">Armillaria bulbosa</name>
    <dbReference type="NCBI Taxonomy" id="47427"/>
    <lineage>
        <taxon>Eukaryota</taxon>
        <taxon>Fungi</taxon>
        <taxon>Dikarya</taxon>
        <taxon>Basidiomycota</taxon>
        <taxon>Agaricomycotina</taxon>
        <taxon>Agaricomycetes</taxon>
        <taxon>Agaricomycetidae</taxon>
        <taxon>Agaricales</taxon>
        <taxon>Marasmiineae</taxon>
        <taxon>Physalacriaceae</taxon>
        <taxon>Armillaria</taxon>
    </lineage>
</organism>
<proteinExistence type="inferred from homology"/>
<feature type="non-terminal residue" evidence="3">
    <location>
        <position position="128"/>
    </location>
</feature>
<dbReference type="Pfam" id="PF00656">
    <property type="entry name" value="Peptidase_C14"/>
    <property type="match status" value="1"/>
</dbReference>
<feature type="domain" description="Peptidase C14 caspase" evidence="2">
    <location>
        <begin position="8"/>
        <end position="121"/>
    </location>
</feature>
<evidence type="ECO:0000313" key="4">
    <source>
        <dbReference type="Proteomes" id="UP000217790"/>
    </source>
</evidence>
<dbReference type="InterPro" id="IPR011600">
    <property type="entry name" value="Pept_C14_caspase"/>
</dbReference>
<dbReference type="GO" id="GO:0006508">
    <property type="term" value="P:proteolysis"/>
    <property type="evidence" value="ECO:0007669"/>
    <property type="project" value="InterPro"/>
</dbReference>
<dbReference type="AlphaFoldDB" id="A0A2H3CUG4"/>
<dbReference type="OrthoDB" id="10255174at2759"/>
<dbReference type="Gene3D" id="3.40.50.1460">
    <property type="match status" value="1"/>
</dbReference>
<gene>
    <name evidence="3" type="ORF">ARMGADRAFT_891599</name>
</gene>
<protein>
    <recommendedName>
        <fullName evidence="2">Peptidase C14 caspase domain-containing protein</fullName>
    </recommendedName>
</protein>
<reference evidence="4" key="1">
    <citation type="journal article" date="2017" name="Nat. Ecol. Evol.">
        <title>Genome expansion and lineage-specific genetic innovations in the forest pathogenic fungi Armillaria.</title>
        <authorList>
            <person name="Sipos G."/>
            <person name="Prasanna A.N."/>
            <person name="Walter M.C."/>
            <person name="O'Connor E."/>
            <person name="Balint B."/>
            <person name="Krizsan K."/>
            <person name="Kiss B."/>
            <person name="Hess J."/>
            <person name="Varga T."/>
            <person name="Slot J."/>
            <person name="Riley R."/>
            <person name="Boka B."/>
            <person name="Rigling D."/>
            <person name="Barry K."/>
            <person name="Lee J."/>
            <person name="Mihaltcheva S."/>
            <person name="LaButti K."/>
            <person name="Lipzen A."/>
            <person name="Waldron R."/>
            <person name="Moloney N.M."/>
            <person name="Sperisen C."/>
            <person name="Kredics L."/>
            <person name="Vagvoelgyi C."/>
            <person name="Patrignani A."/>
            <person name="Fitzpatrick D."/>
            <person name="Nagy I."/>
            <person name="Doyle S."/>
            <person name="Anderson J.B."/>
            <person name="Grigoriev I.V."/>
            <person name="Gueldener U."/>
            <person name="Muensterkoetter M."/>
            <person name="Nagy L.G."/>
        </authorList>
    </citation>
    <scope>NUCLEOTIDE SEQUENCE [LARGE SCALE GENOMIC DNA]</scope>
    <source>
        <strain evidence="4">Ar21-2</strain>
    </source>
</reference>
<dbReference type="EMBL" id="KZ293693">
    <property type="protein sequence ID" value="PBK85084.1"/>
    <property type="molecule type" value="Genomic_DNA"/>
</dbReference>
<dbReference type="GO" id="GO:0004197">
    <property type="term" value="F:cysteine-type endopeptidase activity"/>
    <property type="evidence" value="ECO:0007669"/>
    <property type="project" value="InterPro"/>
</dbReference>
<evidence type="ECO:0000256" key="1">
    <source>
        <dbReference type="ARBA" id="ARBA00009005"/>
    </source>
</evidence>
<dbReference type="PANTHER" id="PTHR48104:SF30">
    <property type="entry name" value="METACASPASE-1"/>
    <property type="match status" value="1"/>
</dbReference>
<sequence>SHGNMYTDIGSNPTWANILRLLHSLTTNPAIRCGDPIIIYFAGHGTCYLWTEEDVDIESEEDHDSECPQDFVEALCPVDRNTFDVSGSFITDITDRELNATLTQISSTKGNQITFILDCCHTSSIIRG</sequence>
<feature type="non-terminal residue" evidence="3">
    <location>
        <position position="1"/>
    </location>
</feature>
<dbReference type="InParanoid" id="A0A2H3CUG4"/>